<name>A0A081NZ85_9BACL</name>
<sequence length="46" mass="5261">MLSPEDANKIIRFLSAAYFCTDSDQARKEFNRLANELRKASGQPEQ</sequence>
<comment type="caution">
    <text evidence="1">The sequence shown here is derived from an EMBL/GenBank/DDBJ whole genome shotgun (WGS) entry which is preliminary data.</text>
</comment>
<reference evidence="1 2" key="1">
    <citation type="submission" date="2014-06" db="EMBL/GenBank/DDBJ databases">
        <title>Draft genome sequence of Paenibacillus sp. MSt1.</title>
        <authorList>
            <person name="Aw Y.K."/>
            <person name="Ong K.S."/>
            <person name="Gan H.M."/>
            <person name="Lee S.M."/>
        </authorList>
    </citation>
    <scope>NUCLEOTIDE SEQUENCE [LARGE SCALE GENOMIC DNA]</scope>
    <source>
        <strain evidence="1 2">MSt1</strain>
    </source>
</reference>
<protein>
    <submittedName>
        <fullName evidence="1">N-acetylmuramoyl-L-alanine amidase</fullName>
    </submittedName>
</protein>
<proteinExistence type="predicted"/>
<organism evidence="1 2">
    <name type="scientific">Paenibacillus tyrfis</name>
    <dbReference type="NCBI Taxonomy" id="1501230"/>
    <lineage>
        <taxon>Bacteria</taxon>
        <taxon>Bacillati</taxon>
        <taxon>Bacillota</taxon>
        <taxon>Bacilli</taxon>
        <taxon>Bacillales</taxon>
        <taxon>Paenibacillaceae</taxon>
        <taxon>Paenibacillus</taxon>
    </lineage>
</organism>
<keyword evidence="2" id="KW-1185">Reference proteome</keyword>
<dbReference type="RefSeq" id="WP_036687748.1">
    <property type="nucleotide sequence ID" value="NZ_JAMZAW010000023.1"/>
</dbReference>
<gene>
    <name evidence="1" type="ORF">ET33_14925</name>
</gene>
<accession>A0A081NZ85</accession>
<dbReference type="Proteomes" id="UP000028123">
    <property type="component" value="Unassembled WGS sequence"/>
</dbReference>
<dbReference type="AlphaFoldDB" id="A0A081NZ85"/>
<dbReference type="EMBL" id="JNVM01000020">
    <property type="protein sequence ID" value="KEQ23758.1"/>
    <property type="molecule type" value="Genomic_DNA"/>
</dbReference>
<dbReference type="OrthoDB" id="9794294at2"/>
<dbReference type="eggNOG" id="COG5632">
    <property type="taxonomic scope" value="Bacteria"/>
</dbReference>
<evidence type="ECO:0000313" key="2">
    <source>
        <dbReference type="Proteomes" id="UP000028123"/>
    </source>
</evidence>
<evidence type="ECO:0000313" key="1">
    <source>
        <dbReference type="EMBL" id="KEQ23758.1"/>
    </source>
</evidence>